<organism evidence="5 6">
    <name type="scientific">Luteimonas salinilitoris</name>
    <dbReference type="NCBI Taxonomy" id="3237697"/>
    <lineage>
        <taxon>Bacteria</taxon>
        <taxon>Pseudomonadati</taxon>
        <taxon>Pseudomonadota</taxon>
        <taxon>Gammaproteobacteria</taxon>
        <taxon>Lysobacterales</taxon>
        <taxon>Lysobacteraceae</taxon>
        <taxon>Luteimonas</taxon>
    </lineage>
</organism>
<evidence type="ECO:0000256" key="2">
    <source>
        <dbReference type="ARBA" id="ARBA00023125"/>
    </source>
</evidence>
<keyword evidence="3" id="KW-0804">Transcription</keyword>
<dbReference type="Pfam" id="PF01037">
    <property type="entry name" value="AsnC_trans_reg"/>
    <property type="match status" value="1"/>
</dbReference>
<keyword evidence="2" id="KW-0238">DNA-binding</keyword>
<dbReference type="Gene3D" id="1.10.10.10">
    <property type="entry name" value="Winged helix-like DNA-binding domain superfamily/Winged helix DNA-binding domain"/>
    <property type="match status" value="1"/>
</dbReference>
<dbReference type="PRINTS" id="PR00033">
    <property type="entry name" value="HTHASNC"/>
</dbReference>
<evidence type="ECO:0000313" key="6">
    <source>
        <dbReference type="Proteomes" id="UP001566331"/>
    </source>
</evidence>
<dbReference type="Pfam" id="PF13404">
    <property type="entry name" value="HTH_AsnC-type"/>
    <property type="match status" value="1"/>
</dbReference>
<dbReference type="PANTHER" id="PTHR30154">
    <property type="entry name" value="LEUCINE-RESPONSIVE REGULATORY PROTEIN"/>
    <property type="match status" value="1"/>
</dbReference>
<dbReference type="InterPro" id="IPR000485">
    <property type="entry name" value="AsnC-type_HTH_dom"/>
</dbReference>
<accession>A0ABV4HVS2</accession>
<sequence>MAGRTVAVIFPDRTDKFTDRRLDDIDRRLLQLLVEDASRPLKTLAAAVSLSRSSVRDRIARMEADGVIRRYTVDVAPADAGLTTILLVRLARTPDPAVVRAVVSMPDVVRCYSLSGEIDLLVELAGTDVAELNLTRDRIARLAGVTDVVTSFVLNRDKVPAG</sequence>
<dbReference type="SUPFAM" id="SSF54909">
    <property type="entry name" value="Dimeric alpha+beta barrel"/>
    <property type="match status" value="1"/>
</dbReference>
<evidence type="ECO:0000256" key="3">
    <source>
        <dbReference type="ARBA" id="ARBA00023163"/>
    </source>
</evidence>
<dbReference type="PANTHER" id="PTHR30154:SF34">
    <property type="entry name" value="TRANSCRIPTIONAL REGULATOR AZLB"/>
    <property type="match status" value="1"/>
</dbReference>
<gene>
    <name evidence="5" type="ORF">AB6713_12605</name>
</gene>
<evidence type="ECO:0000256" key="1">
    <source>
        <dbReference type="ARBA" id="ARBA00023015"/>
    </source>
</evidence>
<proteinExistence type="predicted"/>
<dbReference type="SUPFAM" id="SSF46785">
    <property type="entry name" value="Winged helix' DNA-binding domain"/>
    <property type="match status" value="1"/>
</dbReference>
<name>A0ABV4HVS2_9GAMM</name>
<evidence type="ECO:0000259" key="4">
    <source>
        <dbReference type="PROSITE" id="PS50956"/>
    </source>
</evidence>
<dbReference type="SMART" id="SM00344">
    <property type="entry name" value="HTH_ASNC"/>
    <property type="match status" value="1"/>
</dbReference>
<dbReference type="RefSeq" id="WP_370565186.1">
    <property type="nucleotide sequence ID" value="NZ_JBFWIB010000013.1"/>
</dbReference>
<reference evidence="5 6" key="1">
    <citation type="submission" date="2024-07" db="EMBL/GenBank/DDBJ databases">
        <title>Luteimonas salilacus sp. nov., isolated from the shore soil of Salt Lake in Tibet of China.</title>
        <authorList>
            <person name="Zhang X."/>
            <person name="Li A."/>
        </authorList>
    </citation>
    <scope>NUCLEOTIDE SEQUENCE [LARGE SCALE GENOMIC DNA]</scope>
    <source>
        <strain evidence="5 6">B3-2-R+30</strain>
    </source>
</reference>
<dbReference type="PROSITE" id="PS50956">
    <property type="entry name" value="HTH_ASNC_2"/>
    <property type="match status" value="1"/>
</dbReference>
<dbReference type="InterPro" id="IPR011008">
    <property type="entry name" value="Dimeric_a/b-barrel"/>
</dbReference>
<dbReference type="InterPro" id="IPR036390">
    <property type="entry name" value="WH_DNA-bd_sf"/>
</dbReference>
<comment type="caution">
    <text evidence="5">The sequence shown here is derived from an EMBL/GenBank/DDBJ whole genome shotgun (WGS) entry which is preliminary data.</text>
</comment>
<dbReference type="InterPro" id="IPR019888">
    <property type="entry name" value="Tscrpt_reg_AsnC-like"/>
</dbReference>
<dbReference type="InterPro" id="IPR036388">
    <property type="entry name" value="WH-like_DNA-bd_sf"/>
</dbReference>
<dbReference type="EMBL" id="JBFWIC010000016">
    <property type="protein sequence ID" value="MEZ0475445.1"/>
    <property type="molecule type" value="Genomic_DNA"/>
</dbReference>
<dbReference type="Proteomes" id="UP001566331">
    <property type="component" value="Unassembled WGS sequence"/>
</dbReference>
<dbReference type="Gene3D" id="3.30.70.920">
    <property type="match status" value="1"/>
</dbReference>
<dbReference type="InterPro" id="IPR019887">
    <property type="entry name" value="Tscrpt_reg_AsnC/Lrp_C"/>
</dbReference>
<feature type="domain" description="HTH asnC-type" evidence="4">
    <location>
        <begin position="22"/>
        <end position="83"/>
    </location>
</feature>
<keyword evidence="1" id="KW-0805">Transcription regulation</keyword>
<evidence type="ECO:0000313" key="5">
    <source>
        <dbReference type="EMBL" id="MEZ0475445.1"/>
    </source>
</evidence>
<keyword evidence="6" id="KW-1185">Reference proteome</keyword>
<protein>
    <submittedName>
        <fullName evidence="5">Lrp/AsnC family transcriptional regulator</fullName>
    </submittedName>
</protein>